<feature type="region of interest" description="Disordered" evidence="1">
    <location>
        <begin position="20"/>
        <end position="46"/>
    </location>
</feature>
<name>A0A8X6NSD2_NEPPI</name>
<sequence>MESRGIWKKHYFQDSLMAEGNREAKSRSEISVYKEKSDEKNRRHTEEFKSKYKISEVLRKERGSSEKEKPQWLEKDRKHLKRTCGEKKCVKQKDSMTQMEKRKVGGFTVKNTSMRNGKWFVKKETMSRFSKKGDKFYHNNIMAIGGKSALYLILGEINAGYAMKIKETRSRLRRWLRKGRRPFTIPVQE</sequence>
<evidence type="ECO:0000313" key="2">
    <source>
        <dbReference type="EMBL" id="GFT32091.1"/>
    </source>
</evidence>
<evidence type="ECO:0000256" key="1">
    <source>
        <dbReference type="SAM" id="MobiDB-lite"/>
    </source>
</evidence>
<comment type="caution">
    <text evidence="2">The sequence shown here is derived from an EMBL/GenBank/DDBJ whole genome shotgun (WGS) entry which is preliminary data.</text>
</comment>
<dbReference type="EMBL" id="BMAW01013113">
    <property type="protein sequence ID" value="GFT32091.1"/>
    <property type="molecule type" value="Genomic_DNA"/>
</dbReference>
<gene>
    <name evidence="2" type="ORF">NPIL_671931</name>
</gene>
<dbReference type="Proteomes" id="UP000887013">
    <property type="component" value="Unassembled WGS sequence"/>
</dbReference>
<protein>
    <submittedName>
        <fullName evidence="2">Uncharacterized protein</fullName>
    </submittedName>
</protein>
<organism evidence="2 3">
    <name type="scientific">Nephila pilipes</name>
    <name type="common">Giant wood spider</name>
    <name type="synonym">Nephila maculata</name>
    <dbReference type="NCBI Taxonomy" id="299642"/>
    <lineage>
        <taxon>Eukaryota</taxon>
        <taxon>Metazoa</taxon>
        <taxon>Ecdysozoa</taxon>
        <taxon>Arthropoda</taxon>
        <taxon>Chelicerata</taxon>
        <taxon>Arachnida</taxon>
        <taxon>Araneae</taxon>
        <taxon>Araneomorphae</taxon>
        <taxon>Entelegynae</taxon>
        <taxon>Araneoidea</taxon>
        <taxon>Nephilidae</taxon>
        <taxon>Nephila</taxon>
    </lineage>
</organism>
<dbReference type="AlphaFoldDB" id="A0A8X6NSD2"/>
<evidence type="ECO:0000313" key="3">
    <source>
        <dbReference type="Proteomes" id="UP000887013"/>
    </source>
</evidence>
<accession>A0A8X6NSD2</accession>
<reference evidence="2" key="1">
    <citation type="submission" date="2020-08" db="EMBL/GenBank/DDBJ databases">
        <title>Multicomponent nature underlies the extraordinary mechanical properties of spider dragline silk.</title>
        <authorList>
            <person name="Kono N."/>
            <person name="Nakamura H."/>
            <person name="Mori M."/>
            <person name="Yoshida Y."/>
            <person name="Ohtoshi R."/>
            <person name="Malay A.D."/>
            <person name="Moran D.A.P."/>
            <person name="Tomita M."/>
            <person name="Numata K."/>
            <person name="Arakawa K."/>
        </authorList>
    </citation>
    <scope>NUCLEOTIDE SEQUENCE</scope>
</reference>
<keyword evidence="3" id="KW-1185">Reference proteome</keyword>
<proteinExistence type="predicted"/>